<accession>A0A369JDI0</accession>
<dbReference type="Proteomes" id="UP000076154">
    <property type="component" value="Unassembled WGS sequence"/>
</dbReference>
<keyword evidence="3" id="KW-1185">Reference proteome</keyword>
<sequence>MASPSYPNASPIESMSTGTEPQNLCKEIETHLSIAQQKNGQHSDDRLNLQNTPKNPSLASDIPMELLQQIYGFLPFPTLKELSSNIPTSKTFKLYPSLPLRMSHVCQRWREIALATPELWSALHFEFPAFHILDEKVASDAINIWLNRSGSCSLFISVHNTQHYPQSATFLKTIAAFSKRWKGVSFNLDLKDLEAFATLRSEDVPLLRSLHIDYDSTTDPNILSKVLFVKQAPLLRSVGLPGGDAGLCRHMPWSQLTELTFNKPLGILEPLVVLRYCRNLQILVLDGTQLRAQWFLMHNSSLCQLPSVHTLYICGSSEPLRFLLQMPNLTALHIDGSRAPQHTTLASSYPNYAVPWGCPLKEVTLTSLHVSFPFELIDCLRRAPTLEKLTIIDCSPLVDETFLIEFTPPKMLVCPNLTSLEIRGCKHFPDQVFIDFVRARTEMAITFGIAQLETVIVAWTFTRPCFASQWMSKSRSQLPILLPLHAQSVSEPVTPSALV</sequence>
<dbReference type="EMBL" id="LUEZ02000080">
    <property type="protein sequence ID" value="RDB19392.1"/>
    <property type="molecule type" value="Genomic_DNA"/>
</dbReference>
<dbReference type="STRING" id="39966.A0A369JDI0"/>
<protein>
    <submittedName>
        <fullName evidence="2">Uncharacterized protein</fullName>
    </submittedName>
</protein>
<organism evidence="2 3">
    <name type="scientific">Hypsizygus marmoreus</name>
    <name type="common">White beech mushroom</name>
    <name type="synonym">Agaricus marmoreus</name>
    <dbReference type="NCBI Taxonomy" id="39966"/>
    <lineage>
        <taxon>Eukaryota</taxon>
        <taxon>Fungi</taxon>
        <taxon>Dikarya</taxon>
        <taxon>Basidiomycota</taxon>
        <taxon>Agaricomycotina</taxon>
        <taxon>Agaricomycetes</taxon>
        <taxon>Agaricomycetidae</taxon>
        <taxon>Agaricales</taxon>
        <taxon>Tricholomatineae</taxon>
        <taxon>Lyophyllaceae</taxon>
        <taxon>Hypsizygus</taxon>
    </lineage>
</organism>
<comment type="caution">
    <text evidence="2">The sequence shown here is derived from an EMBL/GenBank/DDBJ whole genome shotgun (WGS) entry which is preliminary data.</text>
</comment>
<dbReference type="InterPro" id="IPR032675">
    <property type="entry name" value="LRR_dom_sf"/>
</dbReference>
<proteinExistence type="predicted"/>
<feature type="region of interest" description="Disordered" evidence="1">
    <location>
        <begin position="36"/>
        <end position="56"/>
    </location>
</feature>
<dbReference type="Gene3D" id="3.80.10.10">
    <property type="entry name" value="Ribonuclease Inhibitor"/>
    <property type="match status" value="1"/>
</dbReference>
<dbReference type="PANTHER" id="PTHR38926:SF72">
    <property type="entry name" value="IM:7136021-RELATED"/>
    <property type="match status" value="1"/>
</dbReference>
<evidence type="ECO:0000256" key="1">
    <source>
        <dbReference type="SAM" id="MobiDB-lite"/>
    </source>
</evidence>
<dbReference type="Gene3D" id="1.20.1280.50">
    <property type="match status" value="1"/>
</dbReference>
<gene>
    <name evidence="2" type="ORF">Hypma_013565</name>
</gene>
<dbReference type="AlphaFoldDB" id="A0A369JDI0"/>
<feature type="region of interest" description="Disordered" evidence="1">
    <location>
        <begin position="1"/>
        <end position="22"/>
    </location>
</feature>
<dbReference type="InParanoid" id="A0A369JDI0"/>
<evidence type="ECO:0000313" key="2">
    <source>
        <dbReference type="EMBL" id="RDB19392.1"/>
    </source>
</evidence>
<name>A0A369JDI0_HYPMA</name>
<reference evidence="2" key="1">
    <citation type="submission" date="2018-04" db="EMBL/GenBank/DDBJ databases">
        <title>Whole genome sequencing of Hypsizygus marmoreus.</title>
        <authorList>
            <person name="Choi I.-G."/>
            <person name="Min B."/>
            <person name="Kim J.-G."/>
            <person name="Kim S."/>
            <person name="Oh Y.-L."/>
            <person name="Kong W.-S."/>
            <person name="Park H."/>
            <person name="Jeong J."/>
            <person name="Song E.-S."/>
        </authorList>
    </citation>
    <scope>NUCLEOTIDE SEQUENCE [LARGE SCALE GENOMIC DNA]</scope>
    <source>
        <strain evidence="2">51987-8</strain>
    </source>
</reference>
<dbReference type="OrthoDB" id="3063971at2759"/>
<dbReference type="SUPFAM" id="SSF52047">
    <property type="entry name" value="RNI-like"/>
    <property type="match status" value="1"/>
</dbReference>
<evidence type="ECO:0000313" key="3">
    <source>
        <dbReference type="Proteomes" id="UP000076154"/>
    </source>
</evidence>
<dbReference type="PANTHER" id="PTHR38926">
    <property type="entry name" value="F-BOX DOMAIN CONTAINING PROTEIN, EXPRESSED"/>
    <property type="match status" value="1"/>
</dbReference>